<evidence type="ECO:0000256" key="3">
    <source>
        <dbReference type="ARBA" id="ARBA00022679"/>
    </source>
</evidence>
<evidence type="ECO:0000256" key="10">
    <source>
        <dbReference type="ARBA" id="ARBA00066767"/>
    </source>
</evidence>
<evidence type="ECO:0000256" key="15">
    <source>
        <dbReference type="HAMAP-Rule" id="MF_00688"/>
    </source>
</evidence>
<evidence type="ECO:0000256" key="13">
    <source>
        <dbReference type="ARBA" id="ARBA00077165"/>
    </source>
</evidence>
<name>A0A4P8QZR6_9GAMM</name>
<keyword evidence="2 15" id="KW-0963">Cytoplasm</keyword>
<evidence type="ECO:0000256" key="14">
    <source>
        <dbReference type="ARBA" id="ARBA00083640"/>
    </source>
</evidence>
<dbReference type="Pfam" id="PF03588">
    <property type="entry name" value="Leu_Phe_trans"/>
    <property type="match status" value="1"/>
</dbReference>
<comment type="subcellular location">
    <subcellularLocation>
        <location evidence="1 15">Cytoplasm</location>
    </subcellularLocation>
</comment>
<evidence type="ECO:0000256" key="5">
    <source>
        <dbReference type="ARBA" id="ARBA00050607"/>
    </source>
</evidence>
<comment type="catalytic activity">
    <reaction evidence="6 15">
        <text>N-terminal L-arginyl-[protein] + L-leucyl-tRNA(Leu) = N-terminal L-leucyl-L-arginyl-[protein] + tRNA(Leu) + H(+)</text>
        <dbReference type="Rhea" id="RHEA:50416"/>
        <dbReference type="Rhea" id="RHEA-COMP:9613"/>
        <dbReference type="Rhea" id="RHEA-COMP:9622"/>
        <dbReference type="Rhea" id="RHEA-COMP:12672"/>
        <dbReference type="Rhea" id="RHEA-COMP:12673"/>
        <dbReference type="ChEBI" id="CHEBI:15378"/>
        <dbReference type="ChEBI" id="CHEBI:64719"/>
        <dbReference type="ChEBI" id="CHEBI:78442"/>
        <dbReference type="ChEBI" id="CHEBI:78494"/>
        <dbReference type="ChEBI" id="CHEBI:133044"/>
        <dbReference type="EC" id="2.3.2.6"/>
    </reaction>
</comment>
<evidence type="ECO:0000256" key="4">
    <source>
        <dbReference type="ARBA" id="ARBA00023315"/>
    </source>
</evidence>
<dbReference type="OrthoDB" id="9790282at2"/>
<dbReference type="InterPro" id="IPR042203">
    <property type="entry name" value="Leu/Phe-tRNA_Trfase_C"/>
</dbReference>
<evidence type="ECO:0000256" key="8">
    <source>
        <dbReference type="ARBA" id="ARBA00054043"/>
    </source>
</evidence>
<evidence type="ECO:0000256" key="2">
    <source>
        <dbReference type="ARBA" id="ARBA00022490"/>
    </source>
</evidence>
<comment type="function">
    <text evidence="8 15">Functions in the N-end rule pathway of protein degradation where it conjugates Leu, Phe and, less efficiently, Met from aminoacyl-tRNAs to the N-termini of proteins containing an N-terminal arginine or lysine.</text>
</comment>
<dbReference type="InterPro" id="IPR016181">
    <property type="entry name" value="Acyl_CoA_acyltransferase"/>
</dbReference>
<evidence type="ECO:0000256" key="11">
    <source>
        <dbReference type="ARBA" id="ARBA00074372"/>
    </source>
</evidence>
<proteinExistence type="inferred from homology"/>
<dbReference type="InterPro" id="IPR042221">
    <property type="entry name" value="Leu/Phe-tRNA_Trfase_N"/>
</dbReference>
<dbReference type="KEGG" id="brb:EH207_10270"/>
<comment type="similarity">
    <text evidence="9 15">Belongs to the L/F-transferase family.</text>
</comment>
<dbReference type="FunFam" id="3.30.70.3550:FF:000001">
    <property type="entry name" value="Leucyl/phenylalanyl-tRNA--protein transferase"/>
    <property type="match status" value="1"/>
</dbReference>
<dbReference type="GO" id="GO:0008914">
    <property type="term" value="F:leucyl-tRNA--protein transferase activity"/>
    <property type="evidence" value="ECO:0007669"/>
    <property type="project" value="UniProtKB-UniRule"/>
</dbReference>
<keyword evidence="17" id="KW-1185">Reference proteome</keyword>
<dbReference type="FunFam" id="3.40.630.70:FF:000001">
    <property type="entry name" value="Leucyl/phenylalanyl-tRNA--protein transferase"/>
    <property type="match status" value="1"/>
</dbReference>
<evidence type="ECO:0000256" key="12">
    <source>
        <dbReference type="ARBA" id="ARBA00077136"/>
    </source>
</evidence>
<evidence type="ECO:0000313" key="16">
    <source>
        <dbReference type="EMBL" id="QCR08884.1"/>
    </source>
</evidence>
<keyword evidence="4 15" id="KW-0012">Acyltransferase</keyword>
<dbReference type="Gene3D" id="3.40.630.70">
    <property type="entry name" value="Leucyl/phenylalanyl-tRNA-protein transferase, C-terminal domain"/>
    <property type="match status" value="1"/>
</dbReference>
<dbReference type="AlphaFoldDB" id="A0A4P8QZR6"/>
<dbReference type="GO" id="GO:0030163">
    <property type="term" value="P:protein catabolic process"/>
    <property type="evidence" value="ECO:0007669"/>
    <property type="project" value="UniProtKB-UniRule"/>
</dbReference>
<evidence type="ECO:0000256" key="7">
    <source>
        <dbReference type="ARBA" id="ARBA00051538"/>
    </source>
</evidence>
<dbReference type="Proteomes" id="UP000299580">
    <property type="component" value="Chromosome"/>
</dbReference>
<dbReference type="EMBL" id="CP034035">
    <property type="protein sequence ID" value="QCR08884.1"/>
    <property type="molecule type" value="Genomic_DNA"/>
</dbReference>
<dbReference type="GO" id="GO:0005737">
    <property type="term" value="C:cytoplasm"/>
    <property type="evidence" value="ECO:0007669"/>
    <property type="project" value="UniProtKB-SubCell"/>
</dbReference>
<dbReference type="NCBIfam" id="TIGR00667">
    <property type="entry name" value="aat"/>
    <property type="match status" value="1"/>
</dbReference>
<accession>A0A4P8QZR6</accession>
<keyword evidence="3 15" id="KW-0808">Transferase</keyword>
<protein>
    <recommendedName>
        <fullName evidence="11 15">Leucyl/phenylalanyl-tRNA--protein transferase</fullName>
        <ecNumber evidence="10 15">2.3.2.6</ecNumber>
    </recommendedName>
    <alternativeName>
        <fullName evidence="12 15">L/F-transferase</fullName>
    </alternativeName>
    <alternativeName>
        <fullName evidence="13 15">Leucyltransferase</fullName>
    </alternativeName>
    <alternativeName>
        <fullName evidence="14 15">Phenyalanyltransferase</fullName>
    </alternativeName>
</protein>
<reference evidence="16 17" key="1">
    <citation type="submission" date="2018-11" db="EMBL/GenBank/DDBJ databases">
        <title>Genome sequences of Brenneria nigrifluens and Brenneria rubrifaciens.</title>
        <authorList>
            <person name="Poret-Peterson A.T."/>
            <person name="McClean A.E."/>
            <person name="Kluepfel D.A."/>
        </authorList>
    </citation>
    <scope>NUCLEOTIDE SEQUENCE [LARGE SCALE GENOMIC DNA]</scope>
    <source>
        <strain evidence="16 17">6D370</strain>
    </source>
</reference>
<evidence type="ECO:0000256" key="9">
    <source>
        <dbReference type="ARBA" id="ARBA00061535"/>
    </source>
</evidence>
<evidence type="ECO:0000313" key="17">
    <source>
        <dbReference type="Proteomes" id="UP000299580"/>
    </source>
</evidence>
<dbReference type="SUPFAM" id="SSF55729">
    <property type="entry name" value="Acyl-CoA N-acyltransferases (Nat)"/>
    <property type="match status" value="1"/>
</dbReference>
<dbReference type="HAMAP" id="MF_00688">
    <property type="entry name" value="Leu_Phe_trans"/>
    <property type="match status" value="1"/>
</dbReference>
<dbReference type="InterPro" id="IPR004616">
    <property type="entry name" value="Leu/Phe-tRNA_Trfase"/>
</dbReference>
<dbReference type="RefSeq" id="WP_137713916.1">
    <property type="nucleotide sequence ID" value="NZ_CP034035.1"/>
</dbReference>
<comment type="catalytic activity">
    <reaction evidence="7 15">
        <text>N-terminal L-lysyl-[protein] + L-leucyl-tRNA(Leu) = N-terminal L-leucyl-L-lysyl-[protein] + tRNA(Leu) + H(+)</text>
        <dbReference type="Rhea" id="RHEA:12340"/>
        <dbReference type="Rhea" id="RHEA-COMP:9613"/>
        <dbReference type="Rhea" id="RHEA-COMP:9622"/>
        <dbReference type="Rhea" id="RHEA-COMP:12670"/>
        <dbReference type="Rhea" id="RHEA-COMP:12671"/>
        <dbReference type="ChEBI" id="CHEBI:15378"/>
        <dbReference type="ChEBI" id="CHEBI:65249"/>
        <dbReference type="ChEBI" id="CHEBI:78442"/>
        <dbReference type="ChEBI" id="CHEBI:78494"/>
        <dbReference type="ChEBI" id="CHEBI:133043"/>
        <dbReference type="EC" id="2.3.2.6"/>
    </reaction>
</comment>
<gene>
    <name evidence="15" type="primary">aat</name>
    <name evidence="16" type="ORF">EH207_10270</name>
</gene>
<dbReference type="EC" id="2.3.2.6" evidence="10 15"/>
<evidence type="ECO:0000256" key="6">
    <source>
        <dbReference type="ARBA" id="ARBA00050652"/>
    </source>
</evidence>
<dbReference type="Gene3D" id="3.30.70.3550">
    <property type="entry name" value="Leucyl/phenylalanyl-tRNA-protein transferase, N-terminal domain"/>
    <property type="match status" value="1"/>
</dbReference>
<evidence type="ECO:0000256" key="1">
    <source>
        <dbReference type="ARBA" id="ARBA00004496"/>
    </source>
</evidence>
<sequence>MRLYRLSSDSLDFPDPANALDEPNGLLAFGGDLSPARLKMAYRQGIFPWYSSGEPILWWSPNPRAVLFPDGFHISRSMKKFLRKHDLKVTINHAFNEVIVACADEHAGGTWITPEIISAYGELHQSGQAHSVEVWQNSALVGGLYGIAQGGLFCGESMFSRTDNASKYALLRFQQHFIYHGGVLIDCQVLNSHTASLGVCEIPREHFLQFLFHLQDIPVDERCWLPQTLAEPAQQR</sequence>
<dbReference type="PANTHER" id="PTHR30098:SF2">
    <property type="entry name" value="LEUCYL_PHENYLALANYL-TRNA--PROTEIN TRANSFERASE"/>
    <property type="match status" value="1"/>
</dbReference>
<organism evidence="16 17">
    <name type="scientific">Brenneria rubrifaciens</name>
    <dbReference type="NCBI Taxonomy" id="55213"/>
    <lineage>
        <taxon>Bacteria</taxon>
        <taxon>Pseudomonadati</taxon>
        <taxon>Pseudomonadota</taxon>
        <taxon>Gammaproteobacteria</taxon>
        <taxon>Enterobacterales</taxon>
        <taxon>Pectobacteriaceae</taxon>
        <taxon>Brenneria</taxon>
    </lineage>
</organism>
<dbReference type="PANTHER" id="PTHR30098">
    <property type="entry name" value="LEUCYL/PHENYLALANYL-TRNA--PROTEIN TRANSFERASE"/>
    <property type="match status" value="1"/>
</dbReference>
<comment type="catalytic activity">
    <reaction evidence="5 15">
        <text>L-phenylalanyl-tRNA(Phe) + an N-terminal L-alpha-aminoacyl-[protein] = an N-terminal L-phenylalanyl-L-alpha-aminoacyl-[protein] + tRNA(Phe)</text>
        <dbReference type="Rhea" id="RHEA:43632"/>
        <dbReference type="Rhea" id="RHEA-COMP:9668"/>
        <dbReference type="Rhea" id="RHEA-COMP:9699"/>
        <dbReference type="Rhea" id="RHEA-COMP:10636"/>
        <dbReference type="Rhea" id="RHEA-COMP:10637"/>
        <dbReference type="ChEBI" id="CHEBI:78442"/>
        <dbReference type="ChEBI" id="CHEBI:78531"/>
        <dbReference type="ChEBI" id="CHEBI:78597"/>
        <dbReference type="ChEBI" id="CHEBI:83561"/>
        <dbReference type="EC" id="2.3.2.6"/>
    </reaction>
</comment>